<evidence type="ECO:0000313" key="8">
    <source>
        <dbReference type="Proteomes" id="UP000294937"/>
    </source>
</evidence>
<evidence type="ECO:0000256" key="6">
    <source>
        <dbReference type="SAM" id="Phobius"/>
    </source>
</evidence>
<keyword evidence="4 6" id="KW-1133">Transmembrane helix</keyword>
<evidence type="ECO:0000256" key="4">
    <source>
        <dbReference type="ARBA" id="ARBA00022989"/>
    </source>
</evidence>
<feature type="transmembrane region" description="Helical" evidence="6">
    <location>
        <begin position="130"/>
        <end position="150"/>
    </location>
</feature>
<sequence>MKDIIIPFATGLMIFLFGLQLMRMGLESFAEDRLREVLLRFTRTPLRSFFTGIGSTAILQSSSAVTVLTISFVNAGLLTFTQSVGIILGTNIGTTVTTEIMALKIEDFAIPMMVLGAIIRLLPLKQFSQLGLVVGGFGCIFLGMETMQWIAYPLKERGWISWLLENGGNPILMGILVGAVLTALIHSSSACIAITMGFYASGLITSPFAIAVVFGSNIGTCVTGLMATFQTNIAAKQVAVCHIILNVAGVIVFAPLIPIISEWAPVLSDNPASQIAHIQTLFNVICSLLVLPFVKPFANGITWLVPHRTTAWNAQVINRH</sequence>
<dbReference type="AlphaFoldDB" id="A0A4R3L6Q9"/>
<keyword evidence="5 6" id="KW-0472">Membrane</keyword>
<comment type="subcellular location">
    <subcellularLocation>
        <location evidence="1">Cell membrane</location>
        <topology evidence="1">Multi-pass membrane protein</topology>
    </subcellularLocation>
</comment>
<dbReference type="EMBL" id="SMAG01000003">
    <property type="protein sequence ID" value="TCS94768.1"/>
    <property type="molecule type" value="Genomic_DNA"/>
</dbReference>
<evidence type="ECO:0000313" key="7">
    <source>
        <dbReference type="EMBL" id="TCS94768.1"/>
    </source>
</evidence>
<keyword evidence="8" id="KW-1185">Reference proteome</keyword>
<proteinExistence type="predicted"/>
<feature type="transmembrane region" description="Helical" evidence="6">
    <location>
        <begin position="6"/>
        <end position="26"/>
    </location>
</feature>
<dbReference type="OrthoDB" id="9763003at2"/>
<dbReference type="Pfam" id="PF02690">
    <property type="entry name" value="Na_Pi_cotrans"/>
    <property type="match status" value="2"/>
</dbReference>
<accession>A0A4R3L6Q9</accession>
<dbReference type="InterPro" id="IPR003841">
    <property type="entry name" value="Na/Pi_transpt"/>
</dbReference>
<evidence type="ECO:0000256" key="2">
    <source>
        <dbReference type="ARBA" id="ARBA00022475"/>
    </source>
</evidence>
<name>A0A4R3L6Q9_9BACL</name>
<dbReference type="RefSeq" id="WP_131924156.1">
    <property type="nucleotide sequence ID" value="NZ_SMAG01000003.1"/>
</dbReference>
<feature type="transmembrane region" description="Helical" evidence="6">
    <location>
        <begin position="272"/>
        <end position="294"/>
    </location>
</feature>
<evidence type="ECO:0000256" key="3">
    <source>
        <dbReference type="ARBA" id="ARBA00022692"/>
    </source>
</evidence>
<dbReference type="PANTHER" id="PTHR10010">
    <property type="entry name" value="SOLUTE CARRIER FAMILY 34 SODIUM PHOSPHATE , MEMBER 2-RELATED"/>
    <property type="match status" value="1"/>
</dbReference>
<keyword evidence="2" id="KW-1003">Cell membrane</keyword>
<feature type="transmembrane region" description="Helical" evidence="6">
    <location>
        <begin position="206"/>
        <end position="227"/>
    </location>
</feature>
<protein>
    <submittedName>
        <fullName evidence="7">Phosphate:Na+ symporter</fullName>
    </submittedName>
</protein>
<dbReference type="GO" id="GO:0044341">
    <property type="term" value="P:sodium-dependent phosphate transport"/>
    <property type="evidence" value="ECO:0007669"/>
    <property type="project" value="InterPro"/>
</dbReference>
<organism evidence="7 8">
    <name type="scientific">Hazenella coriacea</name>
    <dbReference type="NCBI Taxonomy" id="1179467"/>
    <lineage>
        <taxon>Bacteria</taxon>
        <taxon>Bacillati</taxon>
        <taxon>Bacillota</taxon>
        <taxon>Bacilli</taxon>
        <taxon>Bacillales</taxon>
        <taxon>Thermoactinomycetaceae</taxon>
        <taxon>Hazenella</taxon>
    </lineage>
</organism>
<dbReference type="Proteomes" id="UP000294937">
    <property type="component" value="Unassembled WGS sequence"/>
</dbReference>
<keyword evidence="3 6" id="KW-0812">Transmembrane</keyword>
<evidence type="ECO:0000256" key="5">
    <source>
        <dbReference type="ARBA" id="ARBA00023136"/>
    </source>
</evidence>
<feature type="transmembrane region" description="Helical" evidence="6">
    <location>
        <begin position="239"/>
        <end position="260"/>
    </location>
</feature>
<gene>
    <name evidence="7" type="ORF">EDD58_103187</name>
</gene>
<feature type="transmembrane region" description="Helical" evidence="6">
    <location>
        <begin position="46"/>
        <end position="70"/>
    </location>
</feature>
<dbReference type="GO" id="GO:0005886">
    <property type="term" value="C:plasma membrane"/>
    <property type="evidence" value="ECO:0007669"/>
    <property type="project" value="UniProtKB-SubCell"/>
</dbReference>
<dbReference type="NCBIfam" id="NF037997">
    <property type="entry name" value="Na_Pi_symport"/>
    <property type="match status" value="1"/>
</dbReference>
<dbReference type="NCBIfam" id="TIGR00704">
    <property type="entry name" value="NaPi_cotrn_rel"/>
    <property type="match status" value="1"/>
</dbReference>
<comment type="caution">
    <text evidence="7">The sequence shown here is derived from an EMBL/GenBank/DDBJ whole genome shotgun (WGS) entry which is preliminary data.</text>
</comment>
<dbReference type="InterPro" id="IPR004633">
    <property type="entry name" value="NaPi_cotrn-rel/YqeW-like"/>
</dbReference>
<dbReference type="PANTHER" id="PTHR10010:SF46">
    <property type="entry name" value="SODIUM-DEPENDENT PHOSPHATE TRANSPORT PROTEIN 2B"/>
    <property type="match status" value="1"/>
</dbReference>
<dbReference type="GO" id="GO:0005436">
    <property type="term" value="F:sodium:phosphate symporter activity"/>
    <property type="evidence" value="ECO:0007669"/>
    <property type="project" value="InterPro"/>
</dbReference>
<reference evidence="7 8" key="1">
    <citation type="submission" date="2019-03" db="EMBL/GenBank/DDBJ databases">
        <title>Genomic Encyclopedia of Type Strains, Phase IV (KMG-IV): sequencing the most valuable type-strain genomes for metagenomic binning, comparative biology and taxonomic classification.</title>
        <authorList>
            <person name="Goeker M."/>
        </authorList>
    </citation>
    <scope>NUCLEOTIDE SEQUENCE [LARGE SCALE GENOMIC DNA]</scope>
    <source>
        <strain evidence="7 8">DSM 45707</strain>
    </source>
</reference>
<evidence type="ECO:0000256" key="1">
    <source>
        <dbReference type="ARBA" id="ARBA00004651"/>
    </source>
</evidence>